<evidence type="ECO:0000313" key="1">
    <source>
        <dbReference type="EMBL" id="MEA5361354.1"/>
    </source>
</evidence>
<protein>
    <submittedName>
        <fullName evidence="1">Uncharacterized protein</fullName>
    </submittedName>
</protein>
<evidence type="ECO:0000313" key="2">
    <source>
        <dbReference type="Proteomes" id="UP001304298"/>
    </source>
</evidence>
<dbReference type="EMBL" id="JAYFSI010000003">
    <property type="protein sequence ID" value="MEA5361354.1"/>
    <property type="molecule type" value="Genomic_DNA"/>
</dbReference>
<proteinExistence type="predicted"/>
<dbReference type="Proteomes" id="UP001304298">
    <property type="component" value="Unassembled WGS sequence"/>
</dbReference>
<comment type="caution">
    <text evidence="1">The sequence shown here is derived from an EMBL/GenBank/DDBJ whole genome shotgun (WGS) entry which is preliminary data.</text>
</comment>
<reference evidence="1 2" key="1">
    <citation type="submission" date="2023-12" db="EMBL/GenBank/DDBJ databases">
        <title>Amycolatopsis sp. V23-08.</title>
        <authorList>
            <person name="Somphong A."/>
        </authorList>
    </citation>
    <scope>NUCLEOTIDE SEQUENCE [LARGE SCALE GENOMIC DNA]</scope>
    <source>
        <strain evidence="1 2">V23-08</strain>
    </source>
</reference>
<name>A0ABU5R6U2_9PSEU</name>
<organism evidence="1 2">
    <name type="scientific">Amycolatopsis heterodermiae</name>
    <dbReference type="NCBI Taxonomy" id="3110235"/>
    <lineage>
        <taxon>Bacteria</taxon>
        <taxon>Bacillati</taxon>
        <taxon>Actinomycetota</taxon>
        <taxon>Actinomycetes</taxon>
        <taxon>Pseudonocardiales</taxon>
        <taxon>Pseudonocardiaceae</taxon>
        <taxon>Amycolatopsis</taxon>
    </lineage>
</organism>
<gene>
    <name evidence="1" type="ORF">VA596_17555</name>
</gene>
<keyword evidence="2" id="KW-1185">Reference proteome</keyword>
<dbReference type="RefSeq" id="WP_323328388.1">
    <property type="nucleotide sequence ID" value="NZ_JAYFSI010000003.1"/>
</dbReference>
<accession>A0ABU5R6U2</accession>
<sequence>MSGGSFAWLVTGAAGGCPWLMDGEFEATVPEVARWFRAVVDRRG</sequence>